<dbReference type="EMBL" id="CABPSR010000011">
    <property type="protein sequence ID" value="VVE82811.1"/>
    <property type="molecule type" value="Genomic_DNA"/>
</dbReference>
<dbReference type="RefSeq" id="WP_191631696.1">
    <property type="nucleotide sequence ID" value="NZ_CABPSR010000011.1"/>
</dbReference>
<dbReference type="AlphaFoldDB" id="A0A5E5B994"/>
<reference evidence="1 2" key="1">
    <citation type="submission" date="2019-08" db="EMBL/GenBank/DDBJ databases">
        <authorList>
            <person name="Peeters C."/>
        </authorList>
    </citation>
    <scope>NUCLEOTIDE SEQUENCE [LARGE SCALE GENOMIC DNA]</scope>
    <source>
        <strain evidence="1 2">LMG 31121</strain>
    </source>
</reference>
<evidence type="ECO:0000313" key="1">
    <source>
        <dbReference type="EMBL" id="VVE82811.1"/>
    </source>
</evidence>
<proteinExistence type="predicted"/>
<dbReference type="Proteomes" id="UP000335538">
    <property type="component" value="Unassembled WGS sequence"/>
</dbReference>
<accession>A0A5E5B994</accession>
<protein>
    <submittedName>
        <fullName evidence="1">Gp23</fullName>
    </submittedName>
</protein>
<organism evidence="1 2">
    <name type="scientific">Pandoraea sputorum</name>
    <dbReference type="NCBI Taxonomy" id="93222"/>
    <lineage>
        <taxon>Bacteria</taxon>
        <taxon>Pseudomonadati</taxon>
        <taxon>Pseudomonadota</taxon>
        <taxon>Betaproteobacteria</taxon>
        <taxon>Burkholderiales</taxon>
        <taxon>Burkholderiaceae</taxon>
        <taxon>Pandoraea</taxon>
    </lineage>
</organism>
<evidence type="ECO:0000313" key="2">
    <source>
        <dbReference type="Proteomes" id="UP000335538"/>
    </source>
</evidence>
<sequence length="162" mass="16957">MTLLDPRLWGSLLLAMVLAAGGGYWKGHHDADQSATVVSQAKQIKDLTDANNLYRQTTTTLARISIDAKKTADTAIAAARASNASSERLRVQLAAFTASVRNSATTGAGTPTVAGTDALDLLAGLFGRVDDAAGRLAEFADAAHIAGLACERSYDALRNKVR</sequence>
<gene>
    <name evidence="1" type="ORF">PSP31121_03979</name>
</gene>
<dbReference type="InterPro" id="IPR019659">
    <property type="entry name" value="DUF2514"/>
</dbReference>
<dbReference type="Pfam" id="PF10721">
    <property type="entry name" value="DUF2514"/>
    <property type="match status" value="1"/>
</dbReference>
<name>A0A5E5B994_9BURK</name>